<evidence type="ECO:0000256" key="2">
    <source>
        <dbReference type="ARBA" id="ARBA00022448"/>
    </source>
</evidence>
<comment type="subcellular location">
    <subcellularLocation>
        <location evidence="1 9">Cell membrane</location>
        <topology evidence="1 9">Single-pass membrane protein</topology>
    </subcellularLocation>
</comment>
<sequence>MIALGLGPLGIPELIIILFIIVLIFGATRLPEIGRGIGKGIRNFKEATKEGASGKDE</sequence>
<dbReference type="GO" id="GO:0043953">
    <property type="term" value="P:protein transport by the Tat complex"/>
    <property type="evidence" value="ECO:0007669"/>
    <property type="project" value="UniProtKB-UniRule"/>
</dbReference>
<name>A0A143PRF4_LUTPR</name>
<evidence type="ECO:0000256" key="9">
    <source>
        <dbReference type="HAMAP-Rule" id="MF_00236"/>
    </source>
</evidence>
<evidence type="ECO:0000256" key="1">
    <source>
        <dbReference type="ARBA" id="ARBA00004162"/>
    </source>
</evidence>
<gene>
    <name evidence="10" type="primary">tatAd_1</name>
    <name evidence="9" type="synonym">tatA</name>
    <name evidence="10" type="ORF">LuPra_04245</name>
</gene>
<dbReference type="NCBIfam" id="TIGR01411">
    <property type="entry name" value="tatAE"/>
    <property type="match status" value="1"/>
</dbReference>
<keyword evidence="5 9" id="KW-0653">Protein transport</keyword>
<evidence type="ECO:0000256" key="5">
    <source>
        <dbReference type="ARBA" id="ARBA00022927"/>
    </source>
</evidence>
<reference evidence="11" key="2">
    <citation type="submission" date="2016-04" db="EMBL/GenBank/DDBJ databases">
        <title>First Complete Genome Sequence of a Subdivision 6 Acidobacterium.</title>
        <authorList>
            <person name="Huang S."/>
            <person name="Vieira S."/>
            <person name="Bunk B."/>
            <person name="Riedel T."/>
            <person name="Sproeer C."/>
            <person name="Overmann J."/>
        </authorList>
    </citation>
    <scope>NUCLEOTIDE SEQUENCE [LARGE SCALE GENOMIC DNA]</scope>
    <source>
        <strain evidence="11">DSM 100886 HEG_-6_39</strain>
    </source>
</reference>
<evidence type="ECO:0000256" key="7">
    <source>
        <dbReference type="ARBA" id="ARBA00023010"/>
    </source>
</evidence>
<dbReference type="GO" id="GO:0008320">
    <property type="term" value="F:protein transmembrane transporter activity"/>
    <property type="evidence" value="ECO:0007669"/>
    <property type="project" value="UniProtKB-UniRule"/>
</dbReference>
<keyword evidence="11" id="KW-1185">Reference proteome</keyword>
<dbReference type="Pfam" id="PF02416">
    <property type="entry name" value="TatA_B_E"/>
    <property type="match status" value="1"/>
</dbReference>
<dbReference type="Gene3D" id="1.20.5.3310">
    <property type="match status" value="1"/>
</dbReference>
<dbReference type="InterPro" id="IPR003369">
    <property type="entry name" value="TatA/B/E"/>
</dbReference>
<keyword evidence="6 9" id="KW-1133">Transmembrane helix</keyword>
<evidence type="ECO:0000256" key="6">
    <source>
        <dbReference type="ARBA" id="ARBA00022989"/>
    </source>
</evidence>
<comment type="similarity">
    <text evidence="9">Belongs to the TatA/E family.</text>
</comment>
<protein>
    <recommendedName>
        <fullName evidence="9">Sec-independent protein translocase protein TatA</fullName>
    </recommendedName>
</protein>
<evidence type="ECO:0000313" key="10">
    <source>
        <dbReference type="EMBL" id="AMY11001.1"/>
    </source>
</evidence>
<dbReference type="HAMAP" id="MF_00236">
    <property type="entry name" value="TatA_E"/>
    <property type="match status" value="1"/>
</dbReference>
<keyword evidence="8 9" id="KW-0472">Membrane</keyword>
<evidence type="ECO:0000256" key="4">
    <source>
        <dbReference type="ARBA" id="ARBA00022692"/>
    </source>
</evidence>
<keyword evidence="4 9" id="KW-0812">Transmembrane</keyword>
<dbReference type="AlphaFoldDB" id="A0A143PRF4"/>
<accession>A0A143PRF4</accession>
<feature type="transmembrane region" description="Helical" evidence="9">
    <location>
        <begin position="6"/>
        <end position="27"/>
    </location>
</feature>
<dbReference type="PANTHER" id="PTHR42982">
    <property type="entry name" value="SEC-INDEPENDENT PROTEIN TRANSLOCASE PROTEIN TATA"/>
    <property type="match status" value="1"/>
</dbReference>
<dbReference type="InterPro" id="IPR006312">
    <property type="entry name" value="TatA/E"/>
</dbReference>
<reference evidence="10 11" key="1">
    <citation type="journal article" date="2016" name="Genome Announc.">
        <title>First Complete Genome Sequence of a Subdivision 6 Acidobacterium Strain.</title>
        <authorList>
            <person name="Huang S."/>
            <person name="Vieira S."/>
            <person name="Bunk B."/>
            <person name="Riedel T."/>
            <person name="Sproer C."/>
            <person name="Overmann J."/>
        </authorList>
    </citation>
    <scope>NUCLEOTIDE SEQUENCE [LARGE SCALE GENOMIC DNA]</scope>
    <source>
        <strain evidence="11">DSM 100886 HEG_-6_39</strain>
    </source>
</reference>
<dbReference type="GO" id="GO:0033281">
    <property type="term" value="C:TAT protein transport complex"/>
    <property type="evidence" value="ECO:0007669"/>
    <property type="project" value="UniProtKB-UniRule"/>
</dbReference>
<comment type="subunit">
    <text evidence="9">Forms a complex with TatC.</text>
</comment>
<dbReference type="EMBL" id="CP015136">
    <property type="protein sequence ID" value="AMY11001.1"/>
    <property type="molecule type" value="Genomic_DNA"/>
</dbReference>
<dbReference type="KEGG" id="abac:LuPra_04245"/>
<evidence type="ECO:0000256" key="8">
    <source>
        <dbReference type="ARBA" id="ARBA00023136"/>
    </source>
</evidence>
<dbReference type="Proteomes" id="UP000076079">
    <property type="component" value="Chromosome"/>
</dbReference>
<evidence type="ECO:0000313" key="11">
    <source>
        <dbReference type="Proteomes" id="UP000076079"/>
    </source>
</evidence>
<evidence type="ECO:0000256" key="3">
    <source>
        <dbReference type="ARBA" id="ARBA00022475"/>
    </source>
</evidence>
<dbReference type="STRING" id="1855912.LuPra_04245"/>
<comment type="function">
    <text evidence="9">Part of the twin-arginine translocation (Tat) system that transports large folded proteins containing a characteristic twin-arginine motif in their signal peptide across membranes. TatA could form the protein-conducting channel of the Tat system.</text>
</comment>
<keyword evidence="7 9" id="KW-0811">Translocation</keyword>
<dbReference type="PANTHER" id="PTHR42982:SF1">
    <property type="entry name" value="SEC-INDEPENDENT PROTEIN TRANSLOCASE PROTEIN TATA"/>
    <property type="match status" value="1"/>
</dbReference>
<keyword evidence="2 9" id="KW-0813">Transport</keyword>
<dbReference type="PATRIC" id="fig|1813736.3.peg.4485"/>
<proteinExistence type="inferred from homology"/>
<dbReference type="RefSeq" id="WP_110174806.1">
    <property type="nucleotide sequence ID" value="NZ_CP015136.1"/>
</dbReference>
<dbReference type="OrthoDB" id="9813726at2"/>
<keyword evidence="3 9" id="KW-1003">Cell membrane</keyword>
<organism evidence="10 11">
    <name type="scientific">Luteitalea pratensis</name>
    <dbReference type="NCBI Taxonomy" id="1855912"/>
    <lineage>
        <taxon>Bacteria</taxon>
        <taxon>Pseudomonadati</taxon>
        <taxon>Acidobacteriota</taxon>
        <taxon>Vicinamibacteria</taxon>
        <taxon>Vicinamibacterales</taxon>
        <taxon>Vicinamibacteraceae</taxon>
        <taxon>Luteitalea</taxon>
    </lineage>
</organism>